<name>A0A3N4LP97_9PEZI</name>
<dbReference type="GO" id="GO:0000976">
    <property type="term" value="F:transcription cis-regulatory region binding"/>
    <property type="evidence" value="ECO:0007669"/>
    <property type="project" value="TreeGrafter"/>
</dbReference>
<dbReference type="InterPro" id="IPR013320">
    <property type="entry name" value="ConA-like_dom_sf"/>
</dbReference>
<evidence type="ECO:0000259" key="5">
    <source>
        <dbReference type="SMART" id="SM00449"/>
    </source>
</evidence>
<dbReference type="OrthoDB" id="10266026at2759"/>
<dbReference type="FunCoup" id="A0A3N4LP97">
    <property type="interactions" value="88"/>
</dbReference>
<dbReference type="AlphaFoldDB" id="A0A3N4LP97"/>
<accession>A0A3N4LP97</accession>
<evidence type="ECO:0000313" key="6">
    <source>
        <dbReference type="EMBL" id="RPB23478.1"/>
    </source>
</evidence>
<keyword evidence="7" id="KW-1185">Reference proteome</keyword>
<dbReference type="Gene3D" id="2.60.120.920">
    <property type="match status" value="1"/>
</dbReference>
<keyword evidence="2" id="KW-0539">Nucleus</keyword>
<feature type="compositionally biased region" description="Basic and acidic residues" evidence="4">
    <location>
        <begin position="412"/>
        <end position="424"/>
    </location>
</feature>
<dbReference type="InterPro" id="IPR043136">
    <property type="entry name" value="B30.2/SPRY_sf"/>
</dbReference>
<gene>
    <name evidence="6" type="ORF">L211DRAFT_786734</name>
</gene>
<dbReference type="Proteomes" id="UP000267821">
    <property type="component" value="Unassembled WGS sequence"/>
</dbReference>
<dbReference type="SUPFAM" id="SSF49899">
    <property type="entry name" value="Concanavalin A-like lectins/glucanases"/>
    <property type="match status" value="1"/>
</dbReference>
<dbReference type="PANTHER" id="PTHR10598:SF0">
    <property type="entry name" value="SET1_ASH2 HISTONE METHYLTRANSFERASE COMPLEX SUBUNIT ASH2"/>
    <property type="match status" value="1"/>
</dbReference>
<dbReference type="InParanoid" id="A0A3N4LP97"/>
<protein>
    <recommendedName>
        <fullName evidence="5">SPRY domain-containing protein</fullName>
    </recommendedName>
</protein>
<dbReference type="SMART" id="SM00449">
    <property type="entry name" value="SPRY"/>
    <property type="match status" value="1"/>
</dbReference>
<feature type="domain" description="SPRY" evidence="5">
    <location>
        <begin position="74"/>
        <end position="326"/>
    </location>
</feature>
<feature type="non-terminal residue" evidence="6">
    <location>
        <position position="1"/>
    </location>
</feature>
<feature type="region of interest" description="Disordered" evidence="4">
    <location>
        <begin position="338"/>
        <end position="358"/>
    </location>
</feature>
<organism evidence="6 7">
    <name type="scientific">Terfezia boudieri ATCC MYA-4762</name>
    <dbReference type="NCBI Taxonomy" id="1051890"/>
    <lineage>
        <taxon>Eukaryota</taxon>
        <taxon>Fungi</taxon>
        <taxon>Dikarya</taxon>
        <taxon>Ascomycota</taxon>
        <taxon>Pezizomycotina</taxon>
        <taxon>Pezizomycetes</taxon>
        <taxon>Pezizales</taxon>
        <taxon>Pezizaceae</taxon>
        <taxon>Terfezia</taxon>
    </lineage>
</organism>
<dbReference type="CDD" id="cd12872">
    <property type="entry name" value="SPRY_Ash2"/>
    <property type="match status" value="1"/>
</dbReference>
<sequence>NPHSPKNRRGFRYIPCTASPLLPLISYLQTEVPPFQPRFAFEDTSAQVHLTRSGTTLTTAKGFRMARANVCAREGNWYYECKIIRGINSPALTAATPPPLTFASQNPPTTASIGGGDAHVRLGFARREAPLDAPVGFDPYSYGLRDVNGEKVHCSRPSTFLSQSLVTGDVIGFQIYLPPLAQQRADLLSALLPSSTTAHAAAVSVLQSGDAIRDRIPIRYKNQLYFEQFEYQPAKELEEYMNPSTSSAPRNPPIAMQQLKGSFIRVYKNGKLVGTPWTDLLAFLPPCSKPNSAVGGRELDDGFVGYYPAVSVYRGGAVEVNFGPEWWYSPDVPQDVDTEMKGTGENEGDSARLPPMRPFSDRYNEQIAEDIVYDLIDEVDCFFTTDLMGLGLAGAAQGTSGAKKGGRKTGGGKKEIKEMELEEE</sequence>
<dbReference type="InterPro" id="IPR037353">
    <property type="entry name" value="ASH2"/>
</dbReference>
<feature type="region of interest" description="Disordered" evidence="4">
    <location>
        <begin position="396"/>
        <end position="424"/>
    </location>
</feature>
<dbReference type="PANTHER" id="PTHR10598">
    <property type="entry name" value="SET1/ASH2 HISTONE METHYLTRANSFERASE COMPLEX SUBUNIT ASH2"/>
    <property type="match status" value="1"/>
</dbReference>
<evidence type="ECO:0000313" key="7">
    <source>
        <dbReference type="Proteomes" id="UP000267821"/>
    </source>
</evidence>
<reference evidence="6 7" key="1">
    <citation type="journal article" date="2018" name="Nat. Ecol. Evol.">
        <title>Pezizomycetes genomes reveal the molecular basis of ectomycorrhizal truffle lifestyle.</title>
        <authorList>
            <person name="Murat C."/>
            <person name="Payen T."/>
            <person name="Noel B."/>
            <person name="Kuo A."/>
            <person name="Morin E."/>
            <person name="Chen J."/>
            <person name="Kohler A."/>
            <person name="Krizsan K."/>
            <person name="Balestrini R."/>
            <person name="Da Silva C."/>
            <person name="Montanini B."/>
            <person name="Hainaut M."/>
            <person name="Levati E."/>
            <person name="Barry K.W."/>
            <person name="Belfiori B."/>
            <person name="Cichocki N."/>
            <person name="Clum A."/>
            <person name="Dockter R.B."/>
            <person name="Fauchery L."/>
            <person name="Guy J."/>
            <person name="Iotti M."/>
            <person name="Le Tacon F."/>
            <person name="Lindquist E.A."/>
            <person name="Lipzen A."/>
            <person name="Malagnac F."/>
            <person name="Mello A."/>
            <person name="Molinier V."/>
            <person name="Miyauchi S."/>
            <person name="Poulain J."/>
            <person name="Riccioni C."/>
            <person name="Rubini A."/>
            <person name="Sitrit Y."/>
            <person name="Splivallo R."/>
            <person name="Traeger S."/>
            <person name="Wang M."/>
            <person name="Zifcakova L."/>
            <person name="Wipf D."/>
            <person name="Zambonelli A."/>
            <person name="Paolocci F."/>
            <person name="Nowrousian M."/>
            <person name="Ottonello S."/>
            <person name="Baldrian P."/>
            <person name="Spatafora J.W."/>
            <person name="Henrissat B."/>
            <person name="Nagy L.G."/>
            <person name="Aury J.M."/>
            <person name="Wincker P."/>
            <person name="Grigoriev I.V."/>
            <person name="Bonfante P."/>
            <person name="Martin F.M."/>
        </authorList>
    </citation>
    <scope>NUCLEOTIDE SEQUENCE [LARGE SCALE GENOMIC DNA]</scope>
    <source>
        <strain evidence="6 7">ATCC MYA-4762</strain>
    </source>
</reference>
<evidence type="ECO:0000256" key="4">
    <source>
        <dbReference type="SAM" id="MobiDB-lite"/>
    </source>
</evidence>
<evidence type="ECO:0000256" key="1">
    <source>
        <dbReference type="ARBA" id="ARBA00004123"/>
    </source>
</evidence>
<dbReference type="InterPro" id="IPR003877">
    <property type="entry name" value="SPRY_dom"/>
</dbReference>
<dbReference type="STRING" id="1051890.A0A3N4LP97"/>
<evidence type="ECO:0000256" key="2">
    <source>
        <dbReference type="ARBA" id="ARBA00023242"/>
    </source>
</evidence>
<dbReference type="GO" id="GO:0048188">
    <property type="term" value="C:Set1C/COMPASS complex"/>
    <property type="evidence" value="ECO:0007669"/>
    <property type="project" value="InterPro"/>
</dbReference>
<evidence type="ECO:0000256" key="3">
    <source>
        <dbReference type="ARBA" id="ARBA00038149"/>
    </source>
</evidence>
<dbReference type="EMBL" id="ML121546">
    <property type="protein sequence ID" value="RPB23478.1"/>
    <property type="molecule type" value="Genomic_DNA"/>
</dbReference>
<comment type="similarity">
    <text evidence="3">Belongs to the cclA family.</text>
</comment>
<proteinExistence type="inferred from homology"/>
<comment type="subcellular location">
    <subcellularLocation>
        <location evidence="1">Nucleus</location>
    </subcellularLocation>
</comment>